<organism evidence="1">
    <name type="scientific">Cacopsylla melanoneura</name>
    <dbReference type="NCBI Taxonomy" id="428564"/>
    <lineage>
        <taxon>Eukaryota</taxon>
        <taxon>Metazoa</taxon>
        <taxon>Ecdysozoa</taxon>
        <taxon>Arthropoda</taxon>
        <taxon>Hexapoda</taxon>
        <taxon>Insecta</taxon>
        <taxon>Pterygota</taxon>
        <taxon>Neoptera</taxon>
        <taxon>Paraneoptera</taxon>
        <taxon>Hemiptera</taxon>
        <taxon>Sternorrhyncha</taxon>
        <taxon>Psylloidea</taxon>
        <taxon>Psyllidae</taxon>
        <taxon>Psyllinae</taxon>
        <taxon>Cacopsylla</taxon>
    </lineage>
</organism>
<name>A0A8D9E9D6_9HEMI</name>
<dbReference type="EMBL" id="HBUF01500413">
    <property type="protein sequence ID" value="CAG6745573.1"/>
    <property type="molecule type" value="Transcribed_RNA"/>
</dbReference>
<reference evidence="1" key="1">
    <citation type="submission" date="2021-05" db="EMBL/GenBank/DDBJ databases">
        <authorList>
            <person name="Alioto T."/>
            <person name="Alioto T."/>
            <person name="Gomez Garrido J."/>
        </authorList>
    </citation>
    <scope>NUCLEOTIDE SEQUENCE</scope>
</reference>
<sequence length="113" mass="13091">MLLEDFNQRFPASDDNNELYRSLSIPEKALSSKCTCVMIRGKRNRPLIVLIGQTEEKCLSLLIKYRSQAQTSPTNPFLFGYFEHHINASEALRKISANTLQQWFRRSIVQTVK</sequence>
<protein>
    <submittedName>
        <fullName evidence="1">Uncharacterized protein</fullName>
    </submittedName>
</protein>
<accession>A0A8D9E9D6</accession>
<evidence type="ECO:0000313" key="1">
    <source>
        <dbReference type="EMBL" id="CAG6745573.1"/>
    </source>
</evidence>
<dbReference type="AlphaFoldDB" id="A0A8D9E9D6"/>
<proteinExistence type="predicted"/>
<dbReference type="PANTHER" id="PTHR33480">
    <property type="entry name" value="SET DOMAIN-CONTAINING PROTEIN-RELATED"/>
    <property type="match status" value="1"/>
</dbReference>
<dbReference type="PANTHER" id="PTHR33480:SF1">
    <property type="entry name" value="TYR RECOMBINASE DOMAIN-CONTAINING PROTEIN"/>
    <property type="match status" value="1"/>
</dbReference>